<evidence type="ECO:0000313" key="4">
    <source>
        <dbReference type="EMBL" id="PZW26584.1"/>
    </source>
</evidence>
<evidence type="ECO:0000313" key="5">
    <source>
        <dbReference type="Proteomes" id="UP000248806"/>
    </source>
</evidence>
<proteinExistence type="inferred from homology"/>
<feature type="transmembrane region" description="Helical" evidence="3">
    <location>
        <begin position="178"/>
        <end position="201"/>
    </location>
</feature>
<feature type="transmembrane region" description="Helical" evidence="3">
    <location>
        <begin position="99"/>
        <end position="123"/>
    </location>
</feature>
<keyword evidence="3" id="KW-0812">Transmembrane</keyword>
<name>A0A326U548_THEHA</name>
<dbReference type="Pfam" id="PF02632">
    <property type="entry name" value="BioY"/>
    <property type="match status" value="1"/>
</dbReference>
<comment type="caution">
    <text evidence="4">The sequence shown here is derived from an EMBL/GenBank/DDBJ whole genome shotgun (WGS) entry which is preliminary data.</text>
</comment>
<keyword evidence="5" id="KW-1185">Reference proteome</keyword>
<keyword evidence="3" id="KW-1133">Transmembrane helix</keyword>
<feature type="transmembrane region" description="Helical" evidence="3">
    <location>
        <begin position="135"/>
        <end position="158"/>
    </location>
</feature>
<reference evidence="4 5" key="1">
    <citation type="submission" date="2018-06" db="EMBL/GenBank/DDBJ databases">
        <title>Genomic Encyclopedia of Archaeal and Bacterial Type Strains, Phase II (KMG-II): from individual species to whole genera.</title>
        <authorList>
            <person name="Goeker M."/>
        </authorList>
    </citation>
    <scope>NUCLEOTIDE SEQUENCE [LARGE SCALE GENOMIC DNA]</scope>
    <source>
        <strain evidence="4 5">ATCC BAA-1881</strain>
    </source>
</reference>
<organism evidence="4 5">
    <name type="scientific">Thermosporothrix hazakensis</name>
    <dbReference type="NCBI Taxonomy" id="644383"/>
    <lineage>
        <taxon>Bacteria</taxon>
        <taxon>Bacillati</taxon>
        <taxon>Chloroflexota</taxon>
        <taxon>Ktedonobacteria</taxon>
        <taxon>Ktedonobacterales</taxon>
        <taxon>Thermosporotrichaceae</taxon>
        <taxon>Thermosporothrix</taxon>
    </lineage>
</organism>
<dbReference type="Proteomes" id="UP000248806">
    <property type="component" value="Unassembled WGS sequence"/>
</dbReference>
<protein>
    <recommendedName>
        <fullName evidence="2">Biotin transporter</fullName>
    </recommendedName>
</protein>
<keyword evidence="2" id="KW-0813">Transport</keyword>
<evidence type="ECO:0000256" key="1">
    <source>
        <dbReference type="ARBA" id="ARBA00010692"/>
    </source>
</evidence>
<dbReference type="PIRSF" id="PIRSF016661">
    <property type="entry name" value="BioY"/>
    <property type="match status" value="1"/>
</dbReference>
<evidence type="ECO:0000256" key="3">
    <source>
        <dbReference type="SAM" id="Phobius"/>
    </source>
</evidence>
<feature type="transmembrane region" description="Helical" evidence="3">
    <location>
        <begin position="76"/>
        <end position="93"/>
    </location>
</feature>
<gene>
    <name evidence="4" type="ORF">EI42_03736</name>
</gene>
<dbReference type="PANTHER" id="PTHR34295">
    <property type="entry name" value="BIOTIN TRANSPORTER BIOY"/>
    <property type="match status" value="1"/>
</dbReference>
<accession>A0A326U548</accession>
<sequence length="209" mass="22123">MAMYRKATLADYVLPEPSSQRLALVRDSGLIIGASLLLALSSKAQIPLPFTPVPLTLQTLVVMLIGAALGSKRGALAILLYLAEGAIGLPVFARGGGLVYLLGPTAGYIISWPIAAFVVGLLCEKRLERSYLTSVLAMIPASLIIHAFGVAWLALLSLNVSHNLWLSLQSAAMAGTVPFIPGDILKIFVAAALMPTIWHLVRAIRGNSL</sequence>
<dbReference type="AlphaFoldDB" id="A0A326U548"/>
<comment type="similarity">
    <text evidence="1 2">Belongs to the BioY family.</text>
</comment>
<keyword evidence="2 3" id="KW-0472">Membrane</keyword>
<dbReference type="RefSeq" id="WP_211326244.1">
    <property type="nucleotide sequence ID" value="NZ_BIFX01000001.1"/>
</dbReference>
<comment type="subcellular location">
    <subcellularLocation>
        <location evidence="2">Cell membrane</location>
        <topology evidence="2">Multi-pass membrane protein</topology>
    </subcellularLocation>
</comment>
<dbReference type="GO" id="GO:0015225">
    <property type="term" value="F:biotin transmembrane transporter activity"/>
    <property type="evidence" value="ECO:0007669"/>
    <property type="project" value="UniProtKB-UniRule"/>
</dbReference>
<dbReference type="InterPro" id="IPR003784">
    <property type="entry name" value="BioY"/>
</dbReference>
<evidence type="ECO:0000256" key="2">
    <source>
        <dbReference type="PIRNR" id="PIRNR016661"/>
    </source>
</evidence>
<dbReference type="PANTHER" id="PTHR34295:SF1">
    <property type="entry name" value="BIOTIN TRANSPORTER BIOY"/>
    <property type="match status" value="1"/>
</dbReference>
<dbReference type="EMBL" id="QKUF01000014">
    <property type="protein sequence ID" value="PZW26584.1"/>
    <property type="molecule type" value="Genomic_DNA"/>
</dbReference>
<keyword evidence="2" id="KW-1003">Cell membrane</keyword>
<dbReference type="Gene3D" id="1.10.1760.20">
    <property type="match status" value="1"/>
</dbReference>
<dbReference type="GO" id="GO:0005886">
    <property type="term" value="C:plasma membrane"/>
    <property type="evidence" value="ECO:0007669"/>
    <property type="project" value="UniProtKB-SubCell"/>
</dbReference>